<keyword evidence="1" id="KW-0472">Membrane</keyword>
<keyword evidence="1" id="KW-0812">Transmembrane</keyword>
<evidence type="ECO:0000313" key="2">
    <source>
        <dbReference type="EMBL" id="MCZ0725496.1"/>
    </source>
</evidence>
<keyword evidence="1" id="KW-1133">Transmembrane helix</keyword>
<dbReference type="RefSeq" id="WP_268751814.1">
    <property type="nucleotide sequence ID" value="NZ_JAPRFQ010000001.1"/>
</dbReference>
<dbReference type="EMBL" id="JAPRFR010000001">
    <property type="protein sequence ID" value="MCZ0725496.1"/>
    <property type="molecule type" value="Genomic_DNA"/>
</dbReference>
<feature type="transmembrane region" description="Helical" evidence="1">
    <location>
        <begin position="30"/>
        <end position="47"/>
    </location>
</feature>
<keyword evidence="3" id="KW-1185">Reference proteome</keyword>
<comment type="caution">
    <text evidence="2">The sequence shown here is derived from an EMBL/GenBank/DDBJ whole genome shotgun (WGS) entry which is preliminary data.</text>
</comment>
<protein>
    <submittedName>
        <fullName evidence="2">Uncharacterized protein</fullName>
    </submittedName>
</protein>
<evidence type="ECO:0000313" key="3">
    <source>
        <dbReference type="Proteomes" id="UP001146670"/>
    </source>
</evidence>
<sequence>MTDKLSTLLLIATFVLLVLAVSFQLPNLILAALMVVLYMIIHTLVGPEGQKS</sequence>
<organism evidence="2 3">
    <name type="scientific">Aerococcus kribbianus</name>
    <dbReference type="NCBI Taxonomy" id="2999064"/>
    <lineage>
        <taxon>Bacteria</taxon>
        <taxon>Bacillati</taxon>
        <taxon>Bacillota</taxon>
        <taxon>Bacilli</taxon>
        <taxon>Lactobacillales</taxon>
        <taxon>Aerococcaceae</taxon>
        <taxon>Aerococcus</taxon>
    </lineage>
</organism>
<dbReference type="AlphaFoldDB" id="A0A9X3FPB4"/>
<evidence type="ECO:0000256" key="1">
    <source>
        <dbReference type="SAM" id="Phobius"/>
    </source>
</evidence>
<gene>
    <name evidence="2" type="ORF">OW157_02800</name>
</gene>
<dbReference type="Proteomes" id="UP001146670">
    <property type="component" value="Unassembled WGS sequence"/>
</dbReference>
<accession>A0A9X3FPB4</accession>
<reference evidence="2" key="1">
    <citation type="submission" date="2022-12" db="EMBL/GenBank/DDBJ databases">
        <title>Description and comparative metabolic analysis of Aerococcus sp. nov., isolated from the feces of a pig.</title>
        <authorList>
            <person name="Chang Y.-H."/>
        </authorList>
    </citation>
    <scope>NUCLEOTIDE SEQUENCE</scope>
    <source>
        <strain evidence="2">YH-aer222</strain>
    </source>
</reference>
<name>A0A9X3FPB4_9LACT</name>
<proteinExistence type="predicted"/>